<dbReference type="STRING" id="1166073.SAMN05192530_11415"/>
<organism evidence="5 6">
    <name type="scientific">Aureimonas jatrophae</name>
    <dbReference type="NCBI Taxonomy" id="1166073"/>
    <lineage>
        <taxon>Bacteria</taxon>
        <taxon>Pseudomonadati</taxon>
        <taxon>Pseudomonadota</taxon>
        <taxon>Alphaproteobacteria</taxon>
        <taxon>Hyphomicrobiales</taxon>
        <taxon>Aurantimonadaceae</taxon>
        <taxon>Aureimonas</taxon>
    </lineage>
</organism>
<dbReference type="GO" id="GO:0005509">
    <property type="term" value="F:calcium ion binding"/>
    <property type="evidence" value="ECO:0007669"/>
    <property type="project" value="TreeGrafter"/>
</dbReference>
<keyword evidence="3" id="KW-0862">Zinc</keyword>
<keyword evidence="6" id="KW-1185">Reference proteome</keyword>
<keyword evidence="3" id="KW-0479">Metal-binding</keyword>
<comment type="cofactor">
    <cofactor evidence="3">
        <name>Zn(2+)</name>
        <dbReference type="ChEBI" id="CHEBI:29105"/>
    </cofactor>
    <text evidence="3">Binds 1 divalent metal cation per subunit.</text>
</comment>
<sequence length="315" mass="34181">MRNVEVVCRASALNGEGPVWSEAEQRLYWVDIRAPALHRFDPATGRNETWGMPAWIGCFALIETDVVALALRTGLFRFDTRSGTMTFLAPAPFDPRRFTFNDGGCDRSGRFFAGTMLDPIDPLEPADLGTDGNGTPLWRYDGAAGWGCASPPVQTSNGLAWSPDGRTMYHSDTAQKTVFRSDYDTATGTAENRRVFARVEEGMGPDGAAVDADGFYLCAAFGAGCLLRFDPDGKLERRIAMPARFVTMPAFGGVDLSTLFVTSASFPVPEKDRVSRPMEGCLFALEAPARGLTPHVLTPDPVAADKEHRSDKAIA</sequence>
<evidence type="ECO:0000313" key="5">
    <source>
        <dbReference type="EMBL" id="SDO80228.1"/>
    </source>
</evidence>
<gene>
    <name evidence="5" type="ORF">SAMN05192530_11415</name>
</gene>
<dbReference type="Gene3D" id="2.120.10.30">
    <property type="entry name" value="TolB, C-terminal domain"/>
    <property type="match status" value="1"/>
</dbReference>
<dbReference type="Proteomes" id="UP000198793">
    <property type="component" value="Unassembled WGS sequence"/>
</dbReference>
<dbReference type="InterPro" id="IPR011042">
    <property type="entry name" value="6-blade_b-propeller_TolB-like"/>
</dbReference>
<dbReference type="EMBL" id="FNIT01000014">
    <property type="protein sequence ID" value="SDO80228.1"/>
    <property type="molecule type" value="Genomic_DNA"/>
</dbReference>
<evidence type="ECO:0000259" key="4">
    <source>
        <dbReference type="Pfam" id="PF08450"/>
    </source>
</evidence>
<comment type="similarity">
    <text evidence="1">Belongs to the SMP-30/CGR1 family.</text>
</comment>
<evidence type="ECO:0000256" key="1">
    <source>
        <dbReference type="ARBA" id="ARBA00008853"/>
    </source>
</evidence>
<dbReference type="PANTHER" id="PTHR10907:SF47">
    <property type="entry name" value="REGUCALCIN"/>
    <property type="match status" value="1"/>
</dbReference>
<dbReference type="InterPro" id="IPR013658">
    <property type="entry name" value="SGL"/>
</dbReference>
<feature type="domain" description="SMP-30/Gluconolactonase/LRE-like region" evidence="4">
    <location>
        <begin position="15"/>
        <end position="265"/>
    </location>
</feature>
<protein>
    <submittedName>
        <fullName evidence="5">Sugar lactone lactonase YvrE</fullName>
    </submittedName>
</protein>
<proteinExistence type="inferred from homology"/>
<feature type="active site" description="Proton donor/acceptor" evidence="2">
    <location>
        <position position="206"/>
    </location>
</feature>
<dbReference type="RefSeq" id="WP_170842683.1">
    <property type="nucleotide sequence ID" value="NZ_FNIT01000014.1"/>
</dbReference>
<name>A0A1H0MIC6_9HYPH</name>
<feature type="binding site" evidence="3">
    <location>
        <position position="16"/>
    </location>
    <ligand>
        <name>a divalent metal cation</name>
        <dbReference type="ChEBI" id="CHEBI:60240"/>
    </ligand>
</feature>
<feature type="binding site" evidence="3">
    <location>
        <position position="101"/>
    </location>
    <ligand>
        <name>substrate</name>
    </ligand>
</feature>
<dbReference type="InterPro" id="IPR005511">
    <property type="entry name" value="SMP-30"/>
</dbReference>
<feature type="binding site" evidence="3">
    <location>
        <position position="206"/>
    </location>
    <ligand>
        <name>a divalent metal cation</name>
        <dbReference type="ChEBI" id="CHEBI:60240"/>
    </ligand>
</feature>
<dbReference type="GO" id="GO:0004341">
    <property type="term" value="F:gluconolactonase activity"/>
    <property type="evidence" value="ECO:0007669"/>
    <property type="project" value="TreeGrafter"/>
</dbReference>
<evidence type="ECO:0000256" key="3">
    <source>
        <dbReference type="PIRSR" id="PIRSR605511-2"/>
    </source>
</evidence>
<dbReference type="GO" id="GO:0019853">
    <property type="term" value="P:L-ascorbic acid biosynthetic process"/>
    <property type="evidence" value="ECO:0007669"/>
    <property type="project" value="TreeGrafter"/>
</dbReference>
<evidence type="ECO:0000313" key="6">
    <source>
        <dbReference type="Proteomes" id="UP000198793"/>
    </source>
</evidence>
<dbReference type="PRINTS" id="PR01790">
    <property type="entry name" value="SMP30FAMILY"/>
</dbReference>
<evidence type="ECO:0000256" key="2">
    <source>
        <dbReference type="PIRSR" id="PIRSR605511-1"/>
    </source>
</evidence>
<feature type="binding site" evidence="3">
    <location>
        <position position="157"/>
    </location>
    <ligand>
        <name>a divalent metal cation</name>
        <dbReference type="ChEBI" id="CHEBI:60240"/>
    </ligand>
</feature>
<accession>A0A1H0MIC6</accession>
<dbReference type="AlphaFoldDB" id="A0A1H0MIC6"/>
<reference evidence="5 6" key="1">
    <citation type="submission" date="2016-10" db="EMBL/GenBank/DDBJ databases">
        <authorList>
            <person name="de Groot N.N."/>
        </authorList>
    </citation>
    <scope>NUCLEOTIDE SEQUENCE [LARGE SCALE GENOMIC DNA]</scope>
    <source>
        <strain evidence="6">L7-484,KACC 16230,DSM 25025</strain>
    </source>
</reference>
<dbReference type="Pfam" id="PF08450">
    <property type="entry name" value="SGL"/>
    <property type="match status" value="1"/>
</dbReference>
<dbReference type="PANTHER" id="PTHR10907">
    <property type="entry name" value="REGUCALCIN"/>
    <property type="match status" value="1"/>
</dbReference>
<dbReference type="SUPFAM" id="SSF63829">
    <property type="entry name" value="Calcium-dependent phosphotriesterase"/>
    <property type="match status" value="1"/>
</dbReference>